<accession>A0A8T1MEY2</accession>
<comment type="caution">
    <text evidence="2">The sequence shown here is derived from an EMBL/GenBank/DDBJ whole genome shotgun (WGS) entry which is preliminary data.</text>
</comment>
<dbReference type="AlphaFoldDB" id="A0A8T1MEY2"/>
<protein>
    <submittedName>
        <fullName evidence="2">Uncharacterized protein</fullName>
    </submittedName>
</protein>
<gene>
    <name evidence="2" type="ORF">CSKR_200639</name>
</gene>
<proteinExistence type="predicted"/>
<evidence type="ECO:0000313" key="3">
    <source>
        <dbReference type="Proteomes" id="UP000286415"/>
    </source>
</evidence>
<reference evidence="2 3" key="2">
    <citation type="journal article" date="2021" name="Genomics">
        <title>High-quality reference genome for Clonorchis sinensis.</title>
        <authorList>
            <person name="Young N.D."/>
            <person name="Stroehlein A.J."/>
            <person name="Kinkar L."/>
            <person name="Wang T."/>
            <person name="Sohn W.M."/>
            <person name="Chang B.C.H."/>
            <person name="Kaur P."/>
            <person name="Weisz D."/>
            <person name="Dudchenko O."/>
            <person name="Aiden E.L."/>
            <person name="Korhonen P.K."/>
            <person name="Gasser R.B."/>
        </authorList>
    </citation>
    <scope>NUCLEOTIDE SEQUENCE [LARGE SCALE GENOMIC DNA]</scope>
    <source>
        <strain evidence="2">Cs-k2</strain>
    </source>
</reference>
<reference evidence="2 3" key="1">
    <citation type="journal article" date="2018" name="Biotechnol. Adv.">
        <title>Improved genomic resources and new bioinformatic workflow for the carcinogenic parasite Clonorchis sinensis: Biotechnological implications.</title>
        <authorList>
            <person name="Wang D."/>
            <person name="Korhonen P.K."/>
            <person name="Gasser R.B."/>
            <person name="Young N.D."/>
        </authorList>
    </citation>
    <scope>NUCLEOTIDE SEQUENCE [LARGE SCALE GENOMIC DNA]</scope>
    <source>
        <strain evidence="2">Cs-k2</strain>
    </source>
</reference>
<name>A0A8T1MEY2_CLOSI</name>
<evidence type="ECO:0000256" key="1">
    <source>
        <dbReference type="SAM" id="MobiDB-lite"/>
    </source>
</evidence>
<organism evidence="2 3">
    <name type="scientific">Clonorchis sinensis</name>
    <name type="common">Chinese liver fluke</name>
    <dbReference type="NCBI Taxonomy" id="79923"/>
    <lineage>
        <taxon>Eukaryota</taxon>
        <taxon>Metazoa</taxon>
        <taxon>Spiralia</taxon>
        <taxon>Lophotrochozoa</taxon>
        <taxon>Platyhelminthes</taxon>
        <taxon>Trematoda</taxon>
        <taxon>Digenea</taxon>
        <taxon>Opisthorchiida</taxon>
        <taxon>Opisthorchiata</taxon>
        <taxon>Opisthorchiidae</taxon>
        <taxon>Clonorchis</taxon>
    </lineage>
</organism>
<evidence type="ECO:0000313" key="2">
    <source>
        <dbReference type="EMBL" id="KAG5447964.1"/>
    </source>
</evidence>
<dbReference type="Proteomes" id="UP000286415">
    <property type="component" value="Unassembled WGS sequence"/>
</dbReference>
<feature type="compositionally biased region" description="Polar residues" evidence="1">
    <location>
        <begin position="97"/>
        <end position="106"/>
    </location>
</feature>
<sequence>MFGYFEISLYSTCTQTLCCFVRGQIAKTPLFTGSQVSTGSHIHKPTPATIEAKYSTTRSNKFKSLRVITPLRSLVENATEKGNTSPRFRSAKHGSTKHSSPDTAKQTYKESSKRGQNFIFQKYPLLRVHCTEKYCEK</sequence>
<keyword evidence="3" id="KW-1185">Reference proteome</keyword>
<feature type="region of interest" description="Disordered" evidence="1">
    <location>
        <begin position="76"/>
        <end position="112"/>
    </location>
</feature>
<dbReference type="EMBL" id="NIRI02000042">
    <property type="protein sequence ID" value="KAG5447964.1"/>
    <property type="molecule type" value="Genomic_DNA"/>
</dbReference>